<accession>G2PQ61</accession>
<evidence type="ECO:0000256" key="3">
    <source>
        <dbReference type="ARBA" id="ARBA00022801"/>
    </source>
</evidence>
<proteinExistence type="predicted"/>
<sequence length="282" mass="32399">MSNVKKDFLDKLKDFSKELTEYVSDKVGDWKVKGFIDIEKSIYTISSDTKIISKILEIQLFPKFQEFADQNGYDIVLAEKQNWYPDLSFVNKSNPKIKFAVDIKTTYRLDDYDGFCNGFTLGSHGEYFRKRTSTKNIQFPYADYTAHICLGILYTRALSTDIDETKILQLNELDKITSVIKDLVFFAEEKWKISSDKGGSGNTANIGSIQYIDDILKGNGVFKNLGEKIFDEYWINQGVLKVPDPKKAGNFKKLTKLTEFLEFKGMGSDKINPMKPKRKNKK</sequence>
<dbReference type="Proteomes" id="UP000008908">
    <property type="component" value="Chromosome"/>
</dbReference>
<keyword evidence="2" id="KW-0255">Endonuclease</keyword>
<dbReference type="EMBL" id="CP002999">
    <property type="protein sequence ID" value="AEM70526.1"/>
    <property type="molecule type" value="Genomic_DNA"/>
</dbReference>
<dbReference type="RefSeq" id="WP_014032807.1">
    <property type="nucleotide sequence ID" value="NC_015945.1"/>
</dbReference>
<reference evidence="5" key="1">
    <citation type="submission" date="2011-08" db="EMBL/GenBank/DDBJ databases">
        <title>The complete genome of Muricauda ruestringensis DSM 13258.</title>
        <authorList>
            <person name="Lucas S."/>
            <person name="Han J."/>
            <person name="Lapidus A."/>
            <person name="Bruce D."/>
            <person name="Goodwin L."/>
            <person name="Pitluck S."/>
            <person name="Peters L."/>
            <person name="Kyrpides N."/>
            <person name="Mavromatis K."/>
            <person name="Ivanova N."/>
            <person name="Ovchinnikova G."/>
            <person name="Teshima H."/>
            <person name="Detter J.C."/>
            <person name="Tapia R."/>
            <person name="Han C."/>
            <person name="Land M."/>
            <person name="Hauser L."/>
            <person name="Markowitz V."/>
            <person name="Cheng J.-F."/>
            <person name="Hugenholtz P."/>
            <person name="Woyke T."/>
            <person name="Wu D."/>
            <person name="Spring S."/>
            <person name="Schroeder M."/>
            <person name="Brambilla E."/>
            <person name="Klenk H.-P."/>
            <person name="Eisen J.A."/>
        </authorList>
    </citation>
    <scope>NUCLEOTIDE SEQUENCE [LARGE SCALE GENOMIC DNA]</scope>
    <source>
        <strain evidence="5">DSM 13258 / LMG 19739 / B1</strain>
    </source>
</reference>
<gene>
    <name evidence="4" type="ordered locus">Murru_1485</name>
</gene>
<evidence type="ECO:0000256" key="2">
    <source>
        <dbReference type="ARBA" id="ARBA00022759"/>
    </source>
</evidence>
<dbReference type="KEGG" id="mrs:Murru_1485"/>
<keyword evidence="3 4" id="KW-0378">Hydrolase</keyword>
<name>G2PQ61_ALLRU</name>
<dbReference type="AlphaFoldDB" id="G2PQ61"/>
<dbReference type="STRING" id="886377.Murru_1485"/>
<dbReference type="Pfam" id="PF09233">
    <property type="entry name" value="Endonuc-EcoRV"/>
    <property type="match status" value="1"/>
</dbReference>
<evidence type="ECO:0000313" key="5">
    <source>
        <dbReference type="Proteomes" id="UP000008908"/>
    </source>
</evidence>
<evidence type="ECO:0000256" key="1">
    <source>
        <dbReference type="ARBA" id="ARBA00022722"/>
    </source>
</evidence>
<dbReference type="InterPro" id="IPR011335">
    <property type="entry name" value="Restrct_endonuc-II-like"/>
</dbReference>
<dbReference type="EC" id="3.1.21.4" evidence="4"/>
<dbReference type="HOGENOM" id="CLU_085978_0_0_10"/>
<keyword evidence="5" id="KW-1185">Reference proteome</keyword>
<reference evidence="4 5" key="2">
    <citation type="journal article" date="2012" name="Stand. Genomic Sci.">
        <title>Complete genome sequence of the facultatively anaerobic, appendaged bacterium Muricauda ruestringensis type strain (B1(T)).</title>
        <authorList>
            <person name="Huntemann M."/>
            <person name="Teshima H."/>
            <person name="Lapidus A."/>
            <person name="Nolan M."/>
            <person name="Lucas S."/>
            <person name="Hammon N."/>
            <person name="Deshpande S."/>
            <person name="Cheng J.F."/>
            <person name="Tapia R."/>
            <person name="Goodwin L.A."/>
            <person name="Pitluck S."/>
            <person name="Liolios K."/>
            <person name="Pagani I."/>
            <person name="Ivanova N."/>
            <person name="Mavromatis K."/>
            <person name="Mikhailova N."/>
            <person name="Pati A."/>
            <person name="Chen A."/>
            <person name="Palaniappan K."/>
            <person name="Land M."/>
            <person name="Hauser L."/>
            <person name="Pan C."/>
            <person name="Brambilla E.M."/>
            <person name="Rohde M."/>
            <person name="Spring S."/>
            <person name="Goker M."/>
            <person name="Detter J.C."/>
            <person name="Bristow J."/>
            <person name="Eisen J.A."/>
            <person name="Markowitz V."/>
            <person name="Hugenholtz P."/>
            <person name="Kyrpides N.C."/>
            <person name="Klenk H.P."/>
            <person name="Woyke T."/>
        </authorList>
    </citation>
    <scope>NUCLEOTIDE SEQUENCE [LARGE SCALE GENOMIC DNA]</scope>
    <source>
        <strain evidence="5">DSM 13258 / LMG 19739 / B1</strain>
    </source>
</reference>
<dbReference type="CDD" id="cd22323">
    <property type="entry name" value="EcoRV-like"/>
    <property type="match status" value="1"/>
</dbReference>
<dbReference type="InterPro" id="IPR037057">
    <property type="entry name" value="DNA_rep_MutH/T2_RE_sf"/>
</dbReference>
<dbReference type="Gene3D" id="3.40.600.10">
    <property type="entry name" value="DNA mismatch repair MutH/Restriction endonuclease, type II"/>
    <property type="match status" value="1"/>
</dbReference>
<organism evidence="4 5">
    <name type="scientific">Allomuricauda ruestringensis (strain DSM 13258 / CIP 107369 / LMG 19739 / B1)</name>
    <name type="common">Muricauda ruestringensis</name>
    <dbReference type="NCBI Taxonomy" id="886377"/>
    <lineage>
        <taxon>Bacteria</taxon>
        <taxon>Pseudomonadati</taxon>
        <taxon>Bacteroidota</taxon>
        <taxon>Flavobacteriia</taxon>
        <taxon>Flavobacteriales</taxon>
        <taxon>Flavobacteriaceae</taxon>
        <taxon>Flagellimonas</taxon>
    </lineage>
</organism>
<dbReference type="InterPro" id="IPR015314">
    <property type="entry name" value="Restrct_endonuc_II_EcoRV"/>
</dbReference>
<dbReference type="OrthoDB" id="5917943at2"/>
<protein>
    <submittedName>
        <fullName evidence="4">Type II site-specific deoxyribonuclease</fullName>
        <ecNumber evidence="4">3.1.21.4</ecNumber>
    </submittedName>
</protein>
<dbReference type="SUPFAM" id="SSF52980">
    <property type="entry name" value="Restriction endonuclease-like"/>
    <property type="match status" value="1"/>
</dbReference>
<dbReference type="GO" id="GO:0009036">
    <property type="term" value="F:type II site-specific deoxyribonuclease activity"/>
    <property type="evidence" value="ECO:0007669"/>
    <property type="project" value="UniProtKB-EC"/>
</dbReference>
<evidence type="ECO:0000313" key="4">
    <source>
        <dbReference type="EMBL" id="AEM70526.1"/>
    </source>
</evidence>
<dbReference type="eggNOG" id="ENOG502Z7I0">
    <property type="taxonomic scope" value="Bacteria"/>
</dbReference>
<dbReference type="GO" id="GO:0003677">
    <property type="term" value="F:DNA binding"/>
    <property type="evidence" value="ECO:0007669"/>
    <property type="project" value="InterPro"/>
</dbReference>
<keyword evidence="1" id="KW-0540">Nuclease</keyword>
<dbReference type="REBASE" id="39399">
    <property type="entry name" value="Mru13258ORF1484P"/>
</dbReference>